<dbReference type="AlphaFoldDB" id="A0A4Y2BL29"/>
<feature type="domain" description="Peptidase S1" evidence="1">
    <location>
        <begin position="7"/>
        <end position="54"/>
    </location>
</feature>
<protein>
    <recommendedName>
        <fullName evidence="1">Peptidase S1 domain-containing protein</fullName>
    </recommendedName>
</protein>
<dbReference type="Gene3D" id="2.40.10.10">
    <property type="entry name" value="Trypsin-like serine proteases"/>
    <property type="match status" value="1"/>
</dbReference>
<evidence type="ECO:0000313" key="2">
    <source>
        <dbReference type="EMBL" id="GBL92920.1"/>
    </source>
</evidence>
<sequence>MPVDKRGSNVLREVEIQVMDNHVCHSAYYPTYKIPIKGWHLCAGVLEGGKGTCQ</sequence>
<gene>
    <name evidence="2" type="ORF">AVEN_232135_1</name>
</gene>
<accession>A0A4Y2BL29</accession>
<evidence type="ECO:0000259" key="1">
    <source>
        <dbReference type="Pfam" id="PF00089"/>
    </source>
</evidence>
<dbReference type="InterPro" id="IPR009003">
    <property type="entry name" value="Peptidase_S1_PA"/>
</dbReference>
<dbReference type="GO" id="GO:0004252">
    <property type="term" value="F:serine-type endopeptidase activity"/>
    <property type="evidence" value="ECO:0007669"/>
    <property type="project" value="InterPro"/>
</dbReference>
<dbReference type="SUPFAM" id="SSF50494">
    <property type="entry name" value="Trypsin-like serine proteases"/>
    <property type="match status" value="1"/>
</dbReference>
<dbReference type="InterPro" id="IPR001254">
    <property type="entry name" value="Trypsin_dom"/>
</dbReference>
<feature type="non-terminal residue" evidence="2">
    <location>
        <position position="54"/>
    </location>
</feature>
<dbReference type="Pfam" id="PF00089">
    <property type="entry name" value="Trypsin"/>
    <property type="match status" value="1"/>
</dbReference>
<proteinExistence type="predicted"/>
<comment type="caution">
    <text evidence="2">The sequence shown here is derived from an EMBL/GenBank/DDBJ whole genome shotgun (WGS) entry which is preliminary data.</text>
</comment>
<dbReference type="OrthoDB" id="6407035at2759"/>
<dbReference type="EMBL" id="BGPR01083813">
    <property type="protein sequence ID" value="GBL92920.1"/>
    <property type="molecule type" value="Genomic_DNA"/>
</dbReference>
<organism evidence="2 3">
    <name type="scientific">Araneus ventricosus</name>
    <name type="common">Orbweaver spider</name>
    <name type="synonym">Epeira ventricosa</name>
    <dbReference type="NCBI Taxonomy" id="182803"/>
    <lineage>
        <taxon>Eukaryota</taxon>
        <taxon>Metazoa</taxon>
        <taxon>Ecdysozoa</taxon>
        <taxon>Arthropoda</taxon>
        <taxon>Chelicerata</taxon>
        <taxon>Arachnida</taxon>
        <taxon>Araneae</taxon>
        <taxon>Araneomorphae</taxon>
        <taxon>Entelegynae</taxon>
        <taxon>Araneoidea</taxon>
        <taxon>Araneidae</taxon>
        <taxon>Araneus</taxon>
    </lineage>
</organism>
<dbReference type="Proteomes" id="UP000499080">
    <property type="component" value="Unassembled WGS sequence"/>
</dbReference>
<dbReference type="InterPro" id="IPR043504">
    <property type="entry name" value="Peptidase_S1_PA_chymotrypsin"/>
</dbReference>
<dbReference type="GO" id="GO:0006508">
    <property type="term" value="P:proteolysis"/>
    <property type="evidence" value="ECO:0007669"/>
    <property type="project" value="InterPro"/>
</dbReference>
<reference evidence="2 3" key="1">
    <citation type="journal article" date="2019" name="Sci. Rep.">
        <title>Orb-weaving spider Araneus ventricosus genome elucidates the spidroin gene catalogue.</title>
        <authorList>
            <person name="Kono N."/>
            <person name="Nakamura H."/>
            <person name="Ohtoshi R."/>
            <person name="Moran D.A.P."/>
            <person name="Shinohara A."/>
            <person name="Yoshida Y."/>
            <person name="Fujiwara M."/>
            <person name="Mori M."/>
            <person name="Tomita M."/>
            <person name="Arakawa K."/>
        </authorList>
    </citation>
    <scope>NUCLEOTIDE SEQUENCE [LARGE SCALE GENOMIC DNA]</scope>
</reference>
<name>A0A4Y2BL29_ARAVE</name>
<evidence type="ECO:0000313" key="3">
    <source>
        <dbReference type="Proteomes" id="UP000499080"/>
    </source>
</evidence>
<keyword evidence="3" id="KW-1185">Reference proteome</keyword>